<gene>
    <name evidence="1" type="ORF">C0187_00245</name>
</gene>
<sequence>ILKHATTDKERFETAKRFVDFVQSPETRKIFIKYGFVLPGEE</sequence>
<organism evidence="1 2">
    <name type="scientific">Calditerrivibrio nitroreducens</name>
    <dbReference type="NCBI Taxonomy" id="477976"/>
    <lineage>
        <taxon>Bacteria</taxon>
        <taxon>Pseudomonadati</taxon>
        <taxon>Deferribacterota</taxon>
        <taxon>Deferribacteres</taxon>
        <taxon>Deferribacterales</taxon>
        <taxon>Calditerrivibrionaceae</taxon>
    </lineage>
</organism>
<dbReference type="Gene3D" id="3.40.190.10">
    <property type="entry name" value="Periplasmic binding protein-like II"/>
    <property type="match status" value="1"/>
</dbReference>
<proteinExistence type="predicted"/>
<evidence type="ECO:0000313" key="1">
    <source>
        <dbReference type="EMBL" id="PMP73035.1"/>
    </source>
</evidence>
<evidence type="ECO:0000313" key="2">
    <source>
        <dbReference type="Proteomes" id="UP000242881"/>
    </source>
</evidence>
<name>A0A2J6WRK2_9BACT</name>
<feature type="non-terminal residue" evidence="1">
    <location>
        <position position="1"/>
    </location>
</feature>
<accession>A0A2J6WRK2</accession>
<dbReference type="AlphaFoldDB" id="A0A2J6WRK2"/>
<dbReference type="Pfam" id="PF13531">
    <property type="entry name" value="SBP_bac_11"/>
    <property type="match status" value="1"/>
</dbReference>
<protein>
    <submittedName>
        <fullName evidence="1">Molybdate ABC transporter substrate-binding protein</fullName>
    </submittedName>
</protein>
<dbReference type="SUPFAM" id="SSF53850">
    <property type="entry name" value="Periplasmic binding protein-like II"/>
    <property type="match status" value="1"/>
</dbReference>
<comment type="caution">
    <text evidence="1">The sequence shown here is derived from an EMBL/GenBank/DDBJ whole genome shotgun (WGS) entry which is preliminary data.</text>
</comment>
<dbReference type="Proteomes" id="UP000242881">
    <property type="component" value="Unassembled WGS sequence"/>
</dbReference>
<dbReference type="EMBL" id="PNIN01000003">
    <property type="protein sequence ID" value="PMP73035.1"/>
    <property type="molecule type" value="Genomic_DNA"/>
</dbReference>
<reference evidence="1 2" key="1">
    <citation type="submission" date="2018-01" db="EMBL/GenBank/DDBJ databases">
        <title>Metagenomic assembled genomes from two thermal pools in the Uzon Caldera, Kamchatka, Russia.</title>
        <authorList>
            <person name="Wilkins L."/>
            <person name="Ettinger C."/>
        </authorList>
    </citation>
    <scope>NUCLEOTIDE SEQUENCE [LARGE SCALE GENOMIC DNA]</scope>
    <source>
        <strain evidence="1">ZAV-05</strain>
    </source>
</reference>